<dbReference type="Pfam" id="PF00188">
    <property type="entry name" value="CAP"/>
    <property type="match status" value="1"/>
</dbReference>
<dbReference type="EMBL" id="LKEV01000003">
    <property type="protein sequence ID" value="KQB86398.1"/>
    <property type="molecule type" value="Genomic_DNA"/>
</dbReference>
<proteinExistence type="predicted"/>
<reference evidence="3 4" key="1">
    <citation type="submission" date="2015-10" db="EMBL/GenBank/DDBJ databases">
        <title>Corynebacteirum lowii and Corynebacterium oculi species nova, derived from human clinical disease and and emended description of Corynebacterium mastiditis.</title>
        <authorList>
            <person name="Bernard K."/>
            <person name="Pacheco A.L."/>
            <person name="Mcdougall C."/>
            <person name="Burtx T."/>
            <person name="Weibe D."/>
            <person name="Tyler S."/>
            <person name="Olson A.B."/>
            <person name="Cnockaert M."/>
            <person name="Eguchi H."/>
            <person name="Kuwahara T."/>
            <person name="Nakayama-Imaohji H."/>
            <person name="Boudewijins M."/>
            <person name="Van Hoecke F."/>
            <person name="Bernier A.-M."/>
            <person name="Vandamme P."/>
        </authorList>
    </citation>
    <scope>NUCLEOTIDE SEQUENCE [LARGE SCALE GENOMIC DNA]</scope>
    <source>
        <strain evidence="3 4">NML 130206</strain>
    </source>
</reference>
<dbReference type="InterPro" id="IPR035940">
    <property type="entry name" value="CAP_sf"/>
</dbReference>
<evidence type="ECO:0000313" key="4">
    <source>
        <dbReference type="Proteomes" id="UP000050488"/>
    </source>
</evidence>
<feature type="region of interest" description="Disordered" evidence="1">
    <location>
        <begin position="1"/>
        <end position="36"/>
    </location>
</feature>
<sequence length="36" mass="3968">MESAGHRNNILDPQATEMGAGVHYDGRGTHSVQRFK</sequence>
<dbReference type="Proteomes" id="UP000050488">
    <property type="component" value="Unassembled WGS sequence"/>
</dbReference>
<organism evidence="3 4">
    <name type="scientific">Corynebacterium lowii</name>
    <dbReference type="NCBI Taxonomy" id="1544413"/>
    <lineage>
        <taxon>Bacteria</taxon>
        <taxon>Bacillati</taxon>
        <taxon>Actinomycetota</taxon>
        <taxon>Actinomycetes</taxon>
        <taxon>Mycobacteriales</taxon>
        <taxon>Corynebacteriaceae</taxon>
        <taxon>Corynebacterium</taxon>
    </lineage>
</organism>
<name>A0A0Q0YIA4_9CORY</name>
<evidence type="ECO:0000313" key="3">
    <source>
        <dbReference type="EMBL" id="KQB86398.1"/>
    </source>
</evidence>
<dbReference type="PATRIC" id="fig|1544413.3.peg.1325"/>
<evidence type="ECO:0000256" key="1">
    <source>
        <dbReference type="SAM" id="MobiDB-lite"/>
    </source>
</evidence>
<dbReference type="InterPro" id="IPR014044">
    <property type="entry name" value="CAP_dom"/>
</dbReference>
<accession>A0A0Q0YIA4</accession>
<gene>
    <name evidence="3" type="ORF">Clow_01318</name>
</gene>
<protein>
    <recommendedName>
        <fullName evidence="2">SCP domain-containing protein</fullName>
    </recommendedName>
</protein>
<evidence type="ECO:0000259" key="2">
    <source>
        <dbReference type="Pfam" id="PF00188"/>
    </source>
</evidence>
<comment type="caution">
    <text evidence="3">The sequence shown here is derived from an EMBL/GenBank/DDBJ whole genome shotgun (WGS) entry which is preliminary data.</text>
</comment>
<dbReference type="AlphaFoldDB" id="A0A0Q0YIA4"/>
<keyword evidence="4" id="KW-1185">Reference proteome</keyword>
<dbReference type="Gene3D" id="3.40.33.10">
    <property type="entry name" value="CAP"/>
    <property type="match status" value="1"/>
</dbReference>
<feature type="domain" description="SCP" evidence="2">
    <location>
        <begin position="1"/>
        <end position="34"/>
    </location>
</feature>